<protein>
    <submittedName>
        <fullName evidence="1">Uncharacterized protein</fullName>
    </submittedName>
</protein>
<reference evidence="1" key="2">
    <citation type="journal article" date="2015" name="Fish Shellfish Immunol.">
        <title>Early steps in the European eel (Anguilla anguilla)-Vibrio vulnificus interaction in the gills: Role of the RtxA13 toxin.</title>
        <authorList>
            <person name="Callol A."/>
            <person name="Pajuelo D."/>
            <person name="Ebbesson L."/>
            <person name="Teles M."/>
            <person name="MacKenzie S."/>
            <person name="Amaro C."/>
        </authorList>
    </citation>
    <scope>NUCLEOTIDE SEQUENCE</scope>
</reference>
<organism evidence="1">
    <name type="scientific">Anguilla anguilla</name>
    <name type="common">European freshwater eel</name>
    <name type="synonym">Muraena anguilla</name>
    <dbReference type="NCBI Taxonomy" id="7936"/>
    <lineage>
        <taxon>Eukaryota</taxon>
        <taxon>Metazoa</taxon>
        <taxon>Chordata</taxon>
        <taxon>Craniata</taxon>
        <taxon>Vertebrata</taxon>
        <taxon>Euteleostomi</taxon>
        <taxon>Actinopterygii</taxon>
        <taxon>Neopterygii</taxon>
        <taxon>Teleostei</taxon>
        <taxon>Anguilliformes</taxon>
        <taxon>Anguillidae</taxon>
        <taxon>Anguilla</taxon>
    </lineage>
</organism>
<name>A0A0E9SE99_ANGAN</name>
<dbReference type="EMBL" id="GBXM01069769">
    <property type="protein sequence ID" value="JAH38808.1"/>
    <property type="molecule type" value="Transcribed_RNA"/>
</dbReference>
<proteinExistence type="predicted"/>
<accession>A0A0E9SE99</accession>
<dbReference type="AlphaFoldDB" id="A0A0E9SE99"/>
<sequence length="39" mass="4384">MPFASTNDSSGNVKYGRTHQSKTVTYCRTVDLATPRYTE</sequence>
<evidence type="ECO:0000313" key="1">
    <source>
        <dbReference type="EMBL" id="JAH38808.1"/>
    </source>
</evidence>
<reference evidence="1" key="1">
    <citation type="submission" date="2014-11" db="EMBL/GenBank/DDBJ databases">
        <authorList>
            <person name="Amaro Gonzalez C."/>
        </authorList>
    </citation>
    <scope>NUCLEOTIDE SEQUENCE</scope>
</reference>